<reference evidence="1" key="1">
    <citation type="submission" date="2016-06" db="UniProtKB">
        <authorList>
            <consortium name="WormBaseParasite"/>
        </authorList>
    </citation>
    <scope>IDENTIFICATION</scope>
</reference>
<proteinExistence type="predicted"/>
<dbReference type="SUPFAM" id="SSF50494">
    <property type="entry name" value="Trypsin-like serine proteases"/>
    <property type="match status" value="1"/>
</dbReference>
<organism evidence="1">
    <name type="scientific">Gongylonema pulchrum</name>
    <dbReference type="NCBI Taxonomy" id="637853"/>
    <lineage>
        <taxon>Eukaryota</taxon>
        <taxon>Metazoa</taxon>
        <taxon>Ecdysozoa</taxon>
        <taxon>Nematoda</taxon>
        <taxon>Chromadorea</taxon>
        <taxon>Rhabditida</taxon>
        <taxon>Spirurina</taxon>
        <taxon>Spiruromorpha</taxon>
        <taxon>Spiruroidea</taxon>
        <taxon>Gongylonematidae</taxon>
        <taxon>Gongylonema</taxon>
    </lineage>
</organism>
<sequence>LQEKGKVLDYALFVLNKPVPVCRARRGRIFSIIKLPLRNIRERPWKPIEPSVDFLSHCSLFGYGTSHKGGPDGQLRRLKNITVWEGDSGGPFICETEFGERIFGIVSHSEPLVESEPSTCFGETSAFLYDVMSDVRKMLPQIQNSLEEMGKINEFIEDYEKCDF</sequence>
<dbReference type="WBParaSite" id="GPUH_0000262601-mRNA-1">
    <property type="protein sequence ID" value="GPUH_0000262601-mRNA-1"/>
    <property type="gene ID" value="GPUH_0000262601"/>
</dbReference>
<dbReference type="AlphaFoldDB" id="A0A183D1N0"/>
<accession>A0A183D1N0</accession>
<dbReference type="InterPro" id="IPR009003">
    <property type="entry name" value="Peptidase_S1_PA"/>
</dbReference>
<protein>
    <submittedName>
        <fullName evidence="1">Peptidase S1 domain-containing protein</fullName>
    </submittedName>
</protein>
<evidence type="ECO:0000313" key="1">
    <source>
        <dbReference type="WBParaSite" id="GPUH_0000262601-mRNA-1"/>
    </source>
</evidence>
<name>A0A183D1N0_9BILA</name>